<evidence type="ECO:0000313" key="2">
    <source>
        <dbReference type="EMBL" id="ANU78063.1"/>
    </source>
</evidence>
<dbReference type="OrthoDB" id="2067736at2"/>
<name>A0A1C7IGS0_9FIRM</name>
<dbReference type="Proteomes" id="UP000092574">
    <property type="component" value="Chromosome"/>
</dbReference>
<accession>A0A1C7IGS0</accession>
<evidence type="ECO:0000313" key="3">
    <source>
        <dbReference type="Proteomes" id="UP000092574"/>
    </source>
</evidence>
<evidence type="ECO:0000313" key="1">
    <source>
        <dbReference type="EMBL" id="ANU77215.1"/>
    </source>
</evidence>
<protein>
    <submittedName>
        <fullName evidence="2">Uncharacterized protein</fullName>
    </submittedName>
</protein>
<reference evidence="2" key="2">
    <citation type="submission" date="2017-04" db="EMBL/GenBank/DDBJ databases">
        <title>Complete Genome Sequences of Twelve Strains of a Stable Defined Moderately Diverse Mouse Microbiota 2 (sDMDMm2).</title>
        <authorList>
            <person name="Uchimura Y."/>
            <person name="Wyss M."/>
            <person name="Brugiroux S."/>
            <person name="Limenitakis J.P."/>
            <person name="Stecher B."/>
            <person name="McCoy K.D."/>
            <person name="Macpherson A.J."/>
        </authorList>
    </citation>
    <scope>NUCLEOTIDE SEQUENCE</scope>
    <source>
        <strain evidence="2">YL58</strain>
    </source>
</reference>
<dbReference type="EMBL" id="CP015405">
    <property type="protein sequence ID" value="ANU78063.1"/>
    <property type="molecule type" value="Genomic_DNA"/>
</dbReference>
<dbReference type="KEGG" id="byl:A4V09_16490"/>
<dbReference type="EMBL" id="CP015405">
    <property type="protein sequence ID" value="ANU77215.1"/>
    <property type="molecule type" value="Genomic_DNA"/>
</dbReference>
<dbReference type="KEGG" id="byl:A4V09_21370"/>
<gene>
    <name evidence="1" type="ORF">A4V09_16490</name>
    <name evidence="2" type="ORF">A4V09_21370</name>
</gene>
<organism evidence="2 3">
    <name type="scientific">Blautia pseudococcoides</name>
    <dbReference type="NCBI Taxonomy" id="1796616"/>
    <lineage>
        <taxon>Bacteria</taxon>
        <taxon>Bacillati</taxon>
        <taxon>Bacillota</taxon>
        <taxon>Clostridia</taxon>
        <taxon>Lachnospirales</taxon>
        <taxon>Lachnospiraceae</taxon>
        <taxon>Blautia</taxon>
    </lineage>
</organism>
<dbReference type="RefSeq" id="WP_065543344.1">
    <property type="nucleotide sequence ID" value="NZ_CP015405.2"/>
</dbReference>
<dbReference type="AlphaFoldDB" id="A0A1C7IGS0"/>
<sequence>MNTQRILLLYAGEYDMKAKDTGEIVKGCTFKYLFFGEKGELLKSHYDQVGGVGYQPAKCTVDFDKRSQVVSAPAIYDAEFIMKVGSDGKPVLVVDTLHYLCDATFGMLEKK</sequence>
<keyword evidence="3" id="KW-1185">Reference proteome</keyword>
<proteinExistence type="predicted"/>
<reference evidence="3" key="1">
    <citation type="submission" date="2016-04" db="EMBL/GenBank/DDBJ databases">
        <title>Complete Genome Sequences of Twelve Strains of a Stable Defined Moderately Diverse Mouse Microbiota 2 (sDMDMm2).</title>
        <authorList>
            <person name="Uchimura Y."/>
            <person name="Wyss M."/>
            <person name="Brugiroux S."/>
            <person name="Limenitakis J.P."/>
            <person name="Stecher B."/>
            <person name="McCoy K.D."/>
            <person name="Macpherson A.J."/>
        </authorList>
    </citation>
    <scope>NUCLEOTIDE SEQUENCE [LARGE SCALE GENOMIC DNA]</scope>
    <source>
        <strain evidence="1 3">YL58</strain>
    </source>
</reference>